<dbReference type="AlphaFoldDB" id="A0A9P4HVE9"/>
<evidence type="ECO:0000313" key="9">
    <source>
        <dbReference type="EMBL" id="KAF2087517.1"/>
    </source>
</evidence>
<feature type="non-terminal residue" evidence="9">
    <location>
        <position position="1"/>
    </location>
</feature>
<dbReference type="OrthoDB" id="2399539at2759"/>
<dbReference type="PANTHER" id="PTHR47782:SF1">
    <property type="entry name" value="PYRIMIDINE PATHWAY REGULATORY PROTEIN 1"/>
    <property type="match status" value="1"/>
</dbReference>
<sequence length="324" mass="37618">LAISIMTSKFSDSSKIASSSERIFQYALQHSETLSETSVLSLQAMLLLIQYSYLMPRAASLWDCEGLAMRTALELGFHRDPQEMPGNPLSAEQADLRRSMFWVLYIFDRSICATSHRRLGVADTSITTRYPSGMENTYFLNNVSFRRIQSELWTVNYLVQDTPLQAHQGSYASWVEDIECRVMEWRERVASKKTTGPEWFDIAVYHGFVFLHRPCPRNPFPEKESLIKCFDAATQVAAGYWENAHTHFLKYSWHAVHHGFEAAIAMLYAIRHCKETLRERYGIRKILETVHLFSSLFVLMSERWSRAHASLETYERCKRTVMKE</sequence>
<proteinExistence type="predicted"/>
<keyword evidence="6" id="KW-0804">Transcription</keyword>
<protein>
    <recommendedName>
        <fullName evidence="8">Xylanolytic transcriptional activator regulatory domain-containing protein</fullName>
    </recommendedName>
</protein>
<organism evidence="9 10">
    <name type="scientific">Saccharata proteae CBS 121410</name>
    <dbReference type="NCBI Taxonomy" id="1314787"/>
    <lineage>
        <taxon>Eukaryota</taxon>
        <taxon>Fungi</taxon>
        <taxon>Dikarya</taxon>
        <taxon>Ascomycota</taxon>
        <taxon>Pezizomycotina</taxon>
        <taxon>Dothideomycetes</taxon>
        <taxon>Dothideomycetes incertae sedis</taxon>
        <taxon>Botryosphaeriales</taxon>
        <taxon>Saccharataceae</taxon>
        <taxon>Saccharata</taxon>
    </lineage>
</organism>
<keyword evidence="10" id="KW-1185">Reference proteome</keyword>
<dbReference type="GO" id="GO:0045944">
    <property type="term" value="P:positive regulation of transcription by RNA polymerase II"/>
    <property type="evidence" value="ECO:0007669"/>
    <property type="project" value="TreeGrafter"/>
</dbReference>
<reference evidence="9" key="1">
    <citation type="journal article" date="2020" name="Stud. Mycol.">
        <title>101 Dothideomycetes genomes: a test case for predicting lifestyles and emergence of pathogens.</title>
        <authorList>
            <person name="Haridas S."/>
            <person name="Albert R."/>
            <person name="Binder M."/>
            <person name="Bloem J."/>
            <person name="Labutti K."/>
            <person name="Salamov A."/>
            <person name="Andreopoulos B."/>
            <person name="Baker S."/>
            <person name="Barry K."/>
            <person name="Bills G."/>
            <person name="Bluhm B."/>
            <person name="Cannon C."/>
            <person name="Castanera R."/>
            <person name="Culley D."/>
            <person name="Daum C."/>
            <person name="Ezra D."/>
            <person name="Gonzalez J."/>
            <person name="Henrissat B."/>
            <person name="Kuo A."/>
            <person name="Liang C."/>
            <person name="Lipzen A."/>
            <person name="Lutzoni F."/>
            <person name="Magnuson J."/>
            <person name="Mondo S."/>
            <person name="Nolan M."/>
            <person name="Ohm R."/>
            <person name="Pangilinan J."/>
            <person name="Park H.-J."/>
            <person name="Ramirez L."/>
            <person name="Alfaro M."/>
            <person name="Sun H."/>
            <person name="Tritt A."/>
            <person name="Yoshinaga Y."/>
            <person name="Zwiers L.-H."/>
            <person name="Turgeon B."/>
            <person name="Goodwin S."/>
            <person name="Spatafora J."/>
            <person name="Crous P."/>
            <person name="Grigoriev I."/>
        </authorList>
    </citation>
    <scope>NUCLEOTIDE SEQUENCE</scope>
    <source>
        <strain evidence="9">CBS 121410</strain>
    </source>
</reference>
<dbReference type="GO" id="GO:0006351">
    <property type="term" value="P:DNA-templated transcription"/>
    <property type="evidence" value="ECO:0007669"/>
    <property type="project" value="InterPro"/>
</dbReference>
<evidence type="ECO:0000256" key="5">
    <source>
        <dbReference type="ARBA" id="ARBA00023125"/>
    </source>
</evidence>
<dbReference type="CDD" id="cd12148">
    <property type="entry name" value="fungal_TF_MHR"/>
    <property type="match status" value="1"/>
</dbReference>
<accession>A0A9P4HVE9</accession>
<evidence type="ECO:0000256" key="4">
    <source>
        <dbReference type="ARBA" id="ARBA00023015"/>
    </source>
</evidence>
<dbReference type="EMBL" id="ML978719">
    <property type="protein sequence ID" value="KAF2087517.1"/>
    <property type="molecule type" value="Genomic_DNA"/>
</dbReference>
<dbReference type="InterPro" id="IPR007219">
    <property type="entry name" value="XnlR_reg_dom"/>
</dbReference>
<feature type="non-terminal residue" evidence="9">
    <location>
        <position position="324"/>
    </location>
</feature>
<dbReference type="GO" id="GO:0000981">
    <property type="term" value="F:DNA-binding transcription factor activity, RNA polymerase II-specific"/>
    <property type="evidence" value="ECO:0007669"/>
    <property type="project" value="TreeGrafter"/>
</dbReference>
<evidence type="ECO:0000259" key="8">
    <source>
        <dbReference type="SMART" id="SM00906"/>
    </source>
</evidence>
<keyword evidence="7" id="KW-0539">Nucleus</keyword>
<dbReference type="InterPro" id="IPR052202">
    <property type="entry name" value="Yeast_MetPath_Reg"/>
</dbReference>
<evidence type="ECO:0000256" key="2">
    <source>
        <dbReference type="ARBA" id="ARBA00022723"/>
    </source>
</evidence>
<dbReference type="GO" id="GO:0043565">
    <property type="term" value="F:sequence-specific DNA binding"/>
    <property type="evidence" value="ECO:0007669"/>
    <property type="project" value="TreeGrafter"/>
</dbReference>
<name>A0A9P4HVE9_9PEZI</name>
<keyword evidence="4" id="KW-0805">Transcription regulation</keyword>
<dbReference type="Proteomes" id="UP000799776">
    <property type="component" value="Unassembled WGS sequence"/>
</dbReference>
<dbReference type="Pfam" id="PF04082">
    <property type="entry name" value="Fungal_trans"/>
    <property type="match status" value="1"/>
</dbReference>
<feature type="domain" description="Xylanolytic transcriptional activator regulatory" evidence="8">
    <location>
        <begin position="61"/>
        <end position="137"/>
    </location>
</feature>
<dbReference type="PANTHER" id="PTHR47782">
    <property type="entry name" value="ZN(II)2CYS6 TRANSCRIPTION FACTOR (EUROFUNG)-RELATED"/>
    <property type="match status" value="1"/>
</dbReference>
<dbReference type="GO" id="GO:0005634">
    <property type="term" value="C:nucleus"/>
    <property type="evidence" value="ECO:0007669"/>
    <property type="project" value="UniProtKB-SubCell"/>
</dbReference>
<evidence type="ECO:0000256" key="3">
    <source>
        <dbReference type="ARBA" id="ARBA00022833"/>
    </source>
</evidence>
<dbReference type="SMART" id="SM00906">
    <property type="entry name" value="Fungal_trans"/>
    <property type="match status" value="1"/>
</dbReference>
<dbReference type="GO" id="GO:0008270">
    <property type="term" value="F:zinc ion binding"/>
    <property type="evidence" value="ECO:0007669"/>
    <property type="project" value="InterPro"/>
</dbReference>
<evidence type="ECO:0000256" key="1">
    <source>
        <dbReference type="ARBA" id="ARBA00004123"/>
    </source>
</evidence>
<keyword evidence="3" id="KW-0862">Zinc</keyword>
<keyword evidence="2" id="KW-0479">Metal-binding</keyword>
<comment type="caution">
    <text evidence="9">The sequence shown here is derived from an EMBL/GenBank/DDBJ whole genome shotgun (WGS) entry which is preliminary data.</text>
</comment>
<gene>
    <name evidence="9" type="ORF">K490DRAFT_2283</name>
</gene>
<comment type="subcellular location">
    <subcellularLocation>
        <location evidence="1">Nucleus</location>
    </subcellularLocation>
</comment>
<evidence type="ECO:0000313" key="10">
    <source>
        <dbReference type="Proteomes" id="UP000799776"/>
    </source>
</evidence>
<evidence type="ECO:0000256" key="7">
    <source>
        <dbReference type="ARBA" id="ARBA00023242"/>
    </source>
</evidence>
<evidence type="ECO:0000256" key="6">
    <source>
        <dbReference type="ARBA" id="ARBA00023163"/>
    </source>
</evidence>
<keyword evidence="5" id="KW-0238">DNA-binding</keyword>